<evidence type="ECO:0000256" key="2">
    <source>
        <dbReference type="PIRSR" id="PIRSR000137-2"/>
    </source>
</evidence>
<feature type="domain" description="Glucose-methanol-choline oxidoreductase N-terminal" evidence="3">
    <location>
        <begin position="276"/>
        <end position="290"/>
    </location>
</feature>
<name>A0A6G1IE26_9PLEO</name>
<evidence type="ECO:0000313" key="4">
    <source>
        <dbReference type="EMBL" id="KAF2676462.1"/>
    </source>
</evidence>
<dbReference type="InterPro" id="IPR000172">
    <property type="entry name" value="GMC_OxRdtase_N"/>
</dbReference>
<dbReference type="GO" id="GO:0050660">
    <property type="term" value="F:flavin adenine dinucleotide binding"/>
    <property type="evidence" value="ECO:0007669"/>
    <property type="project" value="InterPro"/>
</dbReference>
<evidence type="ECO:0000259" key="3">
    <source>
        <dbReference type="PROSITE" id="PS00624"/>
    </source>
</evidence>
<keyword evidence="5" id="KW-1185">Reference proteome</keyword>
<comment type="similarity">
    <text evidence="1">Belongs to the GMC oxidoreductase family.</text>
</comment>
<evidence type="ECO:0000256" key="1">
    <source>
        <dbReference type="ARBA" id="ARBA00010790"/>
    </source>
</evidence>
<dbReference type="PIRSF" id="PIRSF000137">
    <property type="entry name" value="Alcohol_oxidase"/>
    <property type="match status" value="1"/>
</dbReference>
<feature type="binding site" evidence="2">
    <location>
        <position position="235"/>
    </location>
    <ligand>
        <name>FAD</name>
        <dbReference type="ChEBI" id="CHEBI:57692"/>
    </ligand>
</feature>
<gene>
    <name evidence="4" type="ORF">K458DRAFT_424674</name>
</gene>
<dbReference type="PANTHER" id="PTHR11552:SF78">
    <property type="entry name" value="GLUCOSE-METHANOL-CHOLINE OXIDOREDUCTASE N-TERMINAL DOMAIN-CONTAINING PROTEIN"/>
    <property type="match status" value="1"/>
</dbReference>
<dbReference type="Pfam" id="PF00732">
    <property type="entry name" value="GMC_oxred_N"/>
    <property type="match status" value="1"/>
</dbReference>
<dbReference type="InterPro" id="IPR036188">
    <property type="entry name" value="FAD/NAD-bd_sf"/>
</dbReference>
<dbReference type="Pfam" id="PF05199">
    <property type="entry name" value="GMC_oxred_C"/>
    <property type="match status" value="1"/>
</dbReference>
<dbReference type="GO" id="GO:0016614">
    <property type="term" value="F:oxidoreductase activity, acting on CH-OH group of donors"/>
    <property type="evidence" value="ECO:0007669"/>
    <property type="project" value="InterPro"/>
</dbReference>
<dbReference type="SUPFAM" id="SSF51905">
    <property type="entry name" value="FAD/NAD(P)-binding domain"/>
    <property type="match status" value="1"/>
</dbReference>
<proteinExistence type="inferred from homology"/>
<dbReference type="PROSITE" id="PS00624">
    <property type="entry name" value="GMC_OXRED_2"/>
    <property type="match status" value="1"/>
</dbReference>
<dbReference type="AlphaFoldDB" id="A0A6G1IE26"/>
<protein>
    <submittedName>
        <fullName evidence="4">GMC oxidoreductase</fullName>
    </submittedName>
</protein>
<feature type="binding site" evidence="2">
    <location>
        <begin position="533"/>
        <end position="534"/>
    </location>
    <ligand>
        <name>FAD</name>
        <dbReference type="ChEBI" id="CHEBI:57692"/>
    </ligand>
</feature>
<dbReference type="InterPro" id="IPR007867">
    <property type="entry name" value="GMC_OxRtase_C"/>
</dbReference>
<comment type="cofactor">
    <cofactor evidence="2">
        <name>FAD</name>
        <dbReference type="ChEBI" id="CHEBI:57692"/>
    </cofactor>
</comment>
<keyword evidence="2" id="KW-0274">FAD</keyword>
<dbReference type="EMBL" id="MU005634">
    <property type="protein sequence ID" value="KAF2676462.1"/>
    <property type="molecule type" value="Genomic_DNA"/>
</dbReference>
<dbReference type="InterPro" id="IPR012132">
    <property type="entry name" value="GMC_OxRdtase"/>
</dbReference>
<dbReference type="Gene3D" id="3.50.50.60">
    <property type="entry name" value="FAD/NAD(P)-binding domain"/>
    <property type="match status" value="1"/>
</dbReference>
<organism evidence="4 5">
    <name type="scientific">Lentithecium fluviatile CBS 122367</name>
    <dbReference type="NCBI Taxonomy" id="1168545"/>
    <lineage>
        <taxon>Eukaryota</taxon>
        <taxon>Fungi</taxon>
        <taxon>Dikarya</taxon>
        <taxon>Ascomycota</taxon>
        <taxon>Pezizomycotina</taxon>
        <taxon>Dothideomycetes</taxon>
        <taxon>Pleosporomycetidae</taxon>
        <taxon>Pleosporales</taxon>
        <taxon>Massarineae</taxon>
        <taxon>Lentitheciaceae</taxon>
        <taxon>Lentithecium</taxon>
    </lineage>
</organism>
<keyword evidence="2" id="KW-0285">Flavoprotein</keyword>
<evidence type="ECO:0000313" key="5">
    <source>
        <dbReference type="Proteomes" id="UP000799291"/>
    </source>
</evidence>
<dbReference type="PANTHER" id="PTHR11552">
    <property type="entry name" value="GLUCOSE-METHANOL-CHOLINE GMC OXIDOREDUCTASE"/>
    <property type="match status" value="1"/>
</dbReference>
<dbReference type="Gene3D" id="3.30.560.10">
    <property type="entry name" value="Glucose Oxidase, domain 3"/>
    <property type="match status" value="1"/>
</dbReference>
<sequence length="605" mass="66289">MALYQTLPDTVQEVDVIIAGGGTVACVIAARLADADPEMSILVIEQGPNNFDVPTIVYPALFLSGLMPTSPATLFYQGNEESQLKNRQLIVPSGGTLGGGSSINLMMYSRAQRVDFDSWNTPGWSTEEMLPYLKKLETYHGPGPRAVHGFDGPINISGGTYRAKRSEQDFIQAAGQVGYPEIEDLAALDFNNGVQRALRYIAPDGKRQDTAYGYLHPRLQSGKHPNLHVVVDSQVKRVLFENKKASGVEFRPNPKVHPDTAFRTVQARKMVIVSCGALGTPSVLERSGVGNPEILKKARVEIVADVPGIGANYQDHHLMIYPYLSSLDENETIDALVGGRVDPVELIKEKDPILGWNAMDITCKLRPTDSDVAALGPEFQEAWDEEFKNEPNKPLALGSLVNAFPGDPSTVPAGQYFAMSVFTGYPYSRGSIHITGPELEDRLNFTTGFFSDARGVDIKKHIWAYKKQREIFRRMKTYRGELPGGHPTFAPNSSAAYAQLDEGQSGDVQDIIYTAEDDKVVEDWLRGHVETTWHSMGTCKMAPRHEDGVVDQRLSVYGVEGLKVADLSIPPRNVAANTMNTAVAIAEKAADMFLEELGLGSAYLS</sequence>
<dbReference type="SUPFAM" id="SSF54373">
    <property type="entry name" value="FAD-linked reductases, C-terminal domain"/>
    <property type="match status" value="1"/>
</dbReference>
<dbReference type="OrthoDB" id="269227at2759"/>
<dbReference type="Proteomes" id="UP000799291">
    <property type="component" value="Unassembled WGS sequence"/>
</dbReference>
<accession>A0A6G1IE26</accession>
<reference evidence="4" key="1">
    <citation type="journal article" date="2020" name="Stud. Mycol.">
        <title>101 Dothideomycetes genomes: a test case for predicting lifestyles and emergence of pathogens.</title>
        <authorList>
            <person name="Haridas S."/>
            <person name="Albert R."/>
            <person name="Binder M."/>
            <person name="Bloem J."/>
            <person name="Labutti K."/>
            <person name="Salamov A."/>
            <person name="Andreopoulos B."/>
            <person name="Baker S."/>
            <person name="Barry K."/>
            <person name="Bills G."/>
            <person name="Bluhm B."/>
            <person name="Cannon C."/>
            <person name="Castanera R."/>
            <person name="Culley D."/>
            <person name="Daum C."/>
            <person name="Ezra D."/>
            <person name="Gonzalez J."/>
            <person name="Henrissat B."/>
            <person name="Kuo A."/>
            <person name="Liang C."/>
            <person name="Lipzen A."/>
            <person name="Lutzoni F."/>
            <person name="Magnuson J."/>
            <person name="Mondo S."/>
            <person name="Nolan M."/>
            <person name="Ohm R."/>
            <person name="Pangilinan J."/>
            <person name="Park H.-J."/>
            <person name="Ramirez L."/>
            <person name="Alfaro M."/>
            <person name="Sun H."/>
            <person name="Tritt A."/>
            <person name="Yoshinaga Y."/>
            <person name="Zwiers L.-H."/>
            <person name="Turgeon B."/>
            <person name="Goodwin S."/>
            <person name="Spatafora J."/>
            <person name="Crous P."/>
            <person name="Grigoriev I."/>
        </authorList>
    </citation>
    <scope>NUCLEOTIDE SEQUENCE</scope>
    <source>
        <strain evidence="4">CBS 122367</strain>
    </source>
</reference>